<dbReference type="STRING" id="765952.PUV_15130"/>
<evidence type="ECO:0000313" key="3">
    <source>
        <dbReference type="Proteomes" id="UP000000495"/>
    </source>
</evidence>
<dbReference type="InterPro" id="IPR009270">
    <property type="entry name" value="DUF927"/>
</dbReference>
<dbReference type="eggNOG" id="COG5519">
    <property type="taxonomic scope" value="Bacteria"/>
</dbReference>
<dbReference type="OrthoDB" id="19889at2"/>
<accession>F8KZV4</accession>
<keyword evidence="3" id="KW-1185">Reference proteome</keyword>
<evidence type="ECO:0000313" key="2">
    <source>
        <dbReference type="EMBL" id="CCB86463.1"/>
    </source>
</evidence>
<dbReference type="KEGG" id="puv:PUV_15130"/>
<dbReference type="Proteomes" id="UP000000495">
    <property type="component" value="Chromosome"/>
</dbReference>
<dbReference type="HOGENOM" id="CLU_005630_4_1_0"/>
<protein>
    <submittedName>
        <fullName evidence="2">Inner membrane</fullName>
    </submittedName>
</protein>
<gene>
    <name evidence="2" type="ordered locus">PUV_15130</name>
</gene>
<proteinExistence type="predicted"/>
<dbReference type="RefSeq" id="WP_013924998.1">
    <property type="nucleotide sequence ID" value="NC_015702.1"/>
</dbReference>
<name>F8KZV4_PARAV</name>
<organism evidence="2 3">
    <name type="scientific">Parachlamydia acanthamoebae (strain UV7)</name>
    <dbReference type="NCBI Taxonomy" id="765952"/>
    <lineage>
        <taxon>Bacteria</taxon>
        <taxon>Pseudomonadati</taxon>
        <taxon>Chlamydiota</taxon>
        <taxon>Chlamydiia</taxon>
        <taxon>Parachlamydiales</taxon>
        <taxon>Parachlamydiaceae</taxon>
        <taxon>Parachlamydia</taxon>
    </lineage>
</organism>
<dbReference type="Pfam" id="PF06048">
    <property type="entry name" value="DUF927"/>
    <property type="match status" value="1"/>
</dbReference>
<reference evidence="2 3" key="2">
    <citation type="journal article" date="2011" name="Mol. Biol. Evol.">
        <title>Unity in variety--the pan-genome of the Chlamydiae.</title>
        <authorList>
            <person name="Collingro A."/>
            <person name="Tischler P."/>
            <person name="Weinmaier T."/>
            <person name="Penz T."/>
            <person name="Heinz E."/>
            <person name="Brunham R.C."/>
            <person name="Read T.D."/>
            <person name="Bavoil P.M."/>
            <person name="Sachse K."/>
            <person name="Kahane S."/>
            <person name="Friedman M.G."/>
            <person name="Rattei T."/>
            <person name="Myers G.S."/>
            <person name="Horn M."/>
        </authorList>
    </citation>
    <scope>NUCLEOTIDE SEQUENCE [LARGE SCALE GENOMIC DNA]</scope>
    <source>
        <strain evidence="3">UV7</strain>
    </source>
</reference>
<evidence type="ECO:0000259" key="1">
    <source>
        <dbReference type="Pfam" id="PF06048"/>
    </source>
</evidence>
<feature type="domain" description="DUF927" evidence="1">
    <location>
        <begin position="36"/>
        <end position="313"/>
    </location>
</feature>
<sequence>MSDNIYNFSDLQAANTRQRIIEINSLVNFENIPDGFEVDEEAVWFLQEKHNPLTTREKICSPLWITAYTRDHNNENHGRILEFQDVDGHKHIWTMPMELLAGESSKILGMLWNMGLWISTKRSAKDRLMEYITKCSPIRRARCVAQCGWFKGAFVMPSQTIGYIKNEKIIYQNPFSSDLITHTRGSLNDWREKIAKVAVGNSRLILALSAGFGGPLLDLMNHENIGIHFRGNSSLGKSTALHVANSIWDSNVSIRTYRATANGLEGIAAQHNDRILCLDELSQAAPQEAGQVIYLLGNGMGKVRANQSGLAKKQIYWRLIFLSNGEVGLSQVLGEIGKKTKAGQEVRLVEIPADTGIHGLFENLHGFEGGAEFSTYLKNTCTQYHGTASQAFLERLVQKPKEAIDFVETVINGLKQRILPRNSCSQVIRVFHHLSLVAGAGELATHLGITGWTTGDASNGVMKCFNDWLSARGGLGMQEEQAALTQVKSIFQLHGESRFSPWERDLDDRSRTINRMGYRKETSEGTTFFVFIQAFREEICKGLDYQFVEKICLKYGLLDPDDKGNSTRSERFPGQKKTERCYRFKLETFSEEKEAKV</sequence>
<dbReference type="AlphaFoldDB" id="F8KZV4"/>
<dbReference type="EMBL" id="FR872580">
    <property type="protein sequence ID" value="CCB86463.1"/>
    <property type="molecule type" value="Genomic_DNA"/>
</dbReference>
<reference key="1">
    <citation type="journal article" date="2011" name="Mol. Biol. Evol.">
        <title>Unity in variety -- the pan-genome of the Chlamydiae.</title>
        <authorList>
            <person name="Collingro A."/>
            <person name="Tischler P."/>
            <person name="Weinmaier T."/>
            <person name="Penz T."/>
            <person name="Heinz E."/>
            <person name="Brunham R.C."/>
            <person name="Read T.D."/>
            <person name="Bavoil P.M."/>
            <person name="Sachse K."/>
            <person name="Kahane S."/>
            <person name="Friedman M.G."/>
            <person name="Rattei T."/>
            <person name="Myers G.S.A."/>
            <person name="Horn M."/>
        </authorList>
    </citation>
    <scope>NUCLEOTIDE SEQUENCE</scope>
    <source>
        <strain>UV7</strain>
    </source>
</reference>